<keyword evidence="4" id="KW-1185">Reference proteome</keyword>
<dbReference type="EMBL" id="KE525385">
    <property type="protein sequence ID" value="KFB52395.1"/>
    <property type="molecule type" value="Genomic_DNA"/>
</dbReference>
<reference evidence="2 4" key="1">
    <citation type="journal article" date="2014" name="BMC Genomics">
        <title>Genome sequence of Anopheles sinensis provides insight into genetics basis of mosquito competence for malaria parasites.</title>
        <authorList>
            <person name="Zhou D."/>
            <person name="Zhang D."/>
            <person name="Ding G."/>
            <person name="Shi L."/>
            <person name="Hou Q."/>
            <person name="Ye Y."/>
            <person name="Xu Y."/>
            <person name="Zhou H."/>
            <person name="Xiong C."/>
            <person name="Li S."/>
            <person name="Yu J."/>
            <person name="Hong S."/>
            <person name="Yu X."/>
            <person name="Zou P."/>
            <person name="Chen C."/>
            <person name="Chang X."/>
            <person name="Wang W."/>
            <person name="Lv Y."/>
            <person name="Sun Y."/>
            <person name="Ma L."/>
            <person name="Shen B."/>
            <person name="Zhu C."/>
        </authorList>
    </citation>
    <scope>NUCLEOTIDE SEQUENCE [LARGE SCALE GENOMIC DNA]</scope>
</reference>
<evidence type="ECO:0000313" key="3">
    <source>
        <dbReference type="EnsemblMetazoa" id="ASIC020615-PA"/>
    </source>
</evidence>
<sequence length="172" mass="19379">MCRCTADRAFQRNGTCLHNHTKTPIRCQVHQTFGKTVSPRSRLPDSMYRIHLGHRASSRAHFHSHGNGRKFFRTTTASTASRRRENSSDIRVTSKCGGGEEEDARPYLMECINKQHPAAAAAEAATGARPRNLARWKKGKTKHYRQHVQVHFHSFRPPGVVFSSSSGCGRVR</sequence>
<dbReference type="AlphaFoldDB" id="A0A084WQA1"/>
<dbReference type="GO" id="GO:0016301">
    <property type="term" value="F:kinase activity"/>
    <property type="evidence" value="ECO:0007669"/>
    <property type="project" value="UniProtKB-KW"/>
</dbReference>
<accession>A0A084WQA1</accession>
<gene>
    <name evidence="2" type="ORF">ZHAS_00020615</name>
</gene>
<evidence type="ECO:0000256" key="1">
    <source>
        <dbReference type="SAM" id="MobiDB-lite"/>
    </source>
</evidence>
<evidence type="ECO:0000313" key="2">
    <source>
        <dbReference type="EMBL" id="KFB52395.1"/>
    </source>
</evidence>
<evidence type="ECO:0000313" key="4">
    <source>
        <dbReference type="Proteomes" id="UP000030765"/>
    </source>
</evidence>
<name>A0A084WQA1_ANOSI</name>
<keyword evidence="2" id="KW-0808">Transferase</keyword>
<feature type="region of interest" description="Disordered" evidence="1">
    <location>
        <begin position="76"/>
        <end position="98"/>
    </location>
</feature>
<keyword evidence="2" id="KW-0418">Kinase</keyword>
<protein>
    <submittedName>
        <fullName evidence="2 3">Histidine kinase</fullName>
    </submittedName>
</protein>
<dbReference type="Proteomes" id="UP000030765">
    <property type="component" value="Unassembled WGS sequence"/>
</dbReference>
<proteinExistence type="predicted"/>
<reference evidence="3" key="2">
    <citation type="submission" date="2020-05" db="UniProtKB">
        <authorList>
            <consortium name="EnsemblMetazoa"/>
        </authorList>
    </citation>
    <scope>IDENTIFICATION</scope>
</reference>
<dbReference type="VEuPathDB" id="VectorBase:ASIC020615"/>
<dbReference type="EnsemblMetazoa" id="ASIC020615-RA">
    <property type="protein sequence ID" value="ASIC020615-PA"/>
    <property type="gene ID" value="ASIC020615"/>
</dbReference>
<dbReference type="EMBL" id="ATLV01025387">
    <property type="status" value="NOT_ANNOTATED_CDS"/>
    <property type="molecule type" value="Genomic_DNA"/>
</dbReference>
<organism evidence="2">
    <name type="scientific">Anopheles sinensis</name>
    <name type="common">Mosquito</name>
    <dbReference type="NCBI Taxonomy" id="74873"/>
    <lineage>
        <taxon>Eukaryota</taxon>
        <taxon>Metazoa</taxon>
        <taxon>Ecdysozoa</taxon>
        <taxon>Arthropoda</taxon>
        <taxon>Hexapoda</taxon>
        <taxon>Insecta</taxon>
        <taxon>Pterygota</taxon>
        <taxon>Neoptera</taxon>
        <taxon>Endopterygota</taxon>
        <taxon>Diptera</taxon>
        <taxon>Nematocera</taxon>
        <taxon>Culicoidea</taxon>
        <taxon>Culicidae</taxon>
        <taxon>Anophelinae</taxon>
        <taxon>Anopheles</taxon>
    </lineage>
</organism>